<sequence length="210" mass="23809">MAQPEVSQPISILLDESNYRLWSSAMQRFLRARKLWKYITSAAQPPHFSETDEDDEDYDSRHDQYQSQLEEWDSVNSKIITWFSNTSGDLYKSIEEIKPPIKQSIKPTIQKSSLAYNEEVNNQQFNIPLKLKGGILETNLSLESSSRNLLELPAAFLQPPGASCSLLELLAASLRPFGVSYSLLELSTTFWSFLLPPRAFCSLLELLAAS</sequence>
<name>A0A7J0E579_9ERIC</name>
<proteinExistence type="predicted"/>
<evidence type="ECO:0000313" key="3">
    <source>
        <dbReference type="Proteomes" id="UP000585474"/>
    </source>
</evidence>
<dbReference type="InterPro" id="IPR029472">
    <property type="entry name" value="Copia-like_N"/>
</dbReference>
<evidence type="ECO:0000259" key="1">
    <source>
        <dbReference type="Pfam" id="PF14244"/>
    </source>
</evidence>
<dbReference type="Pfam" id="PF14244">
    <property type="entry name" value="Retrotran_gag_3"/>
    <property type="match status" value="1"/>
</dbReference>
<comment type="caution">
    <text evidence="2">The sequence shown here is derived from an EMBL/GenBank/DDBJ whole genome shotgun (WGS) entry which is preliminary data.</text>
</comment>
<dbReference type="EMBL" id="BJWL01000001">
    <property type="protein sequence ID" value="GFY81336.1"/>
    <property type="molecule type" value="Genomic_DNA"/>
</dbReference>
<dbReference type="OrthoDB" id="1706811at2759"/>
<organism evidence="2 3">
    <name type="scientific">Actinidia rufa</name>
    <dbReference type="NCBI Taxonomy" id="165716"/>
    <lineage>
        <taxon>Eukaryota</taxon>
        <taxon>Viridiplantae</taxon>
        <taxon>Streptophyta</taxon>
        <taxon>Embryophyta</taxon>
        <taxon>Tracheophyta</taxon>
        <taxon>Spermatophyta</taxon>
        <taxon>Magnoliopsida</taxon>
        <taxon>eudicotyledons</taxon>
        <taxon>Gunneridae</taxon>
        <taxon>Pentapetalae</taxon>
        <taxon>asterids</taxon>
        <taxon>Ericales</taxon>
        <taxon>Actinidiaceae</taxon>
        <taxon>Actinidia</taxon>
    </lineage>
</organism>
<protein>
    <recommendedName>
        <fullName evidence="1">Retrotransposon Copia-like N-terminal domain-containing protein</fullName>
    </recommendedName>
</protein>
<dbReference type="AlphaFoldDB" id="A0A7J0E579"/>
<gene>
    <name evidence="2" type="ORF">Acr_01g0011450</name>
</gene>
<reference evidence="2 3" key="1">
    <citation type="submission" date="2019-07" db="EMBL/GenBank/DDBJ databases">
        <title>De Novo Assembly of kiwifruit Actinidia rufa.</title>
        <authorList>
            <person name="Sugita-Konishi S."/>
            <person name="Sato K."/>
            <person name="Mori E."/>
            <person name="Abe Y."/>
            <person name="Kisaki G."/>
            <person name="Hamano K."/>
            <person name="Suezawa K."/>
            <person name="Otani M."/>
            <person name="Fukuda T."/>
            <person name="Manabe T."/>
            <person name="Gomi K."/>
            <person name="Tabuchi M."/>
            <person name="Akimitsu K."/>
            <person name="Kataoka I."/>
        </authorList>
    </citation>
    <scope>NUCLEOTIDE SEQUENCE [LARGE SCALE GENOMIC DNA]</scope>
    <source>
        <strain evidence="3">cv. Fuchu</strain>
    </source>
</reference>
<accession>A0A7J0E579</accession>
<keyword evidence="3" id="KW-1185">Reference proteome</keyword>
<evidence type="ECO:0000313" key="2">
    <source>
        <dbReference type="EMBL" id="GFY81336.1"/>
    </source>
</evidence>
<dbReference type="Proteomes" id="UP000585474">
    <property type="component" value="Unassembled WGS sequence"/>
</dbReference>
<feature type="domain" description="Retrotransposon Copia-like N-terminal" evidence="1">
    <location>
        <begin position="10"/>
        <end position="42"/>
    </location>
</feature>